<dbReference type="OrthoDB" id="444631at2759"/>
<sequence>SQKYAYASQLIVLAALAAPKLSICLAYLRIFSNDVKGRRLIKCLIAILLVPLIPFFFLSIFQCKPISVYWTEGRPTSKCHDDVSGLYVNGSLNIFVDVALIAIVLPQVLQLHLNTRQRWTLVGIVTLGSLAAIAGGVRVIRVGTTVTKKDFDATWDMYDISIWTSMEIYVSLVCAAAPGCKPLVSKLVPKLLGSTLGSQGRTRITSYIPGSIELKSTKQRRGTIGSARVRRNTVGSILEEGEGPYAEIDDGASLDERRKDEEEGRMPKIMETTVTAQPPNPGVR</sequence>
<accession>A0A6A6SGG4</accession>
<feature type="region of interest" description="Disordered" evidence="6">
    <location>
        <begin position="240"/>
        <end position="284"/>
    </location>
</feature>
<organism evidence="9 10">
    <name type="scientific">Massarina eburnea CBS 473.64</name>
    <dbReference type="NCBI Taxonomy" id="1395130"/>
    <lineage>
        <taxon>Eukaryota</taxon>
        <taxon>Fungi</taxon>
        <taxon>Dikarya</taxon>
        <taxon>Ascomycota</taxon>
        <taxon>Pezizomycotina</taxon>
        <taxon>Dothideomycetes</taxon>
        <taxon>Pleosporomycetidae</taxon>
        <taxon>Pleosporales</taxon>
        <taxon>Massarineae</taxon>
        <taxon>Massarinaceae</taxon>
        <taxon>Massarina</taxon>
    </lineage>
</organism>
<reference evidence="9" key="1">
    <citation type="journal article" date="2020" name="Stud. Mycol.">
        <title>101 Dothideomycetes genomes: a test case for predicting lifestyles and emergence of pathogens.</title>
        <authorList>
            <person name="Haridas S."/>
            <person name="Albert R."/>
            <person name="Binder M."/>
            <person name="Bloem J."/>
            <person name="Labutti K."/>
            <person name="Salamov A."/>
            <person name="Andreopoulos B."/>
            <person name="Baker S."/>
            <person name="Barry K."/>
            <person name="Bills G."/>
            <person name="Bluhm B."/>
            <person name="Cannon C."/>
            <person name="Castanera R."/>
            <person name="Culley D."/>
            <person name="Daum C."/>
            <person name="Ezra D."/>
            <person name="Gonzalez J."/>
            <person name="Henrissat B."/>
            <person name="Kuo A."/>
            <person name="Liang C."/>
            <person name="Lipzen A."/>
            <person name="Lutzoni F."/>
            <person name="Magnuson J."/>
            <person name="Mondo S."/>
            <person name="Nolan M."/>
            <person name="Ohm R."/>
            <person name="Pangilinan J."/>
            <person name="Park H.-J."/>
            <person name="Ramirez L."/>
            <person name="Alfaro M."/>
            <person name="Sun H."/>
            <person name="Tritt A."/>
            <person name="Yoshinaga Y."/>
            <person name="Zwiers L.-H."/>
            <person name="Turgeon B."/>
            <person name="Goodwin S."/>
            <person name="Spatafora J."/>
            <person name="Crous P."/>
            <person name="Grigoriev I."/>
        </authorList>
    </citation>
    <scope>NUCLEOTIDE SEQUENCE</scope>
    <source>
        <strain evidence="9">CBS 473.64</strain>
    </source>
</reference>
<name>A0A6A6SGG4_9PLEO</name>
<gene>
    <name evidence="9" type="ORF">P280DRAFT_532156</name>
</gene>
<dbReference type="PANTHER" id="PTHR33048">
    <property type="entry name" value="PTH11-LIKE INTEGRAL MEMBRANE PROTEIN (AFU_ORTHOLOGUE AFUA_5G11245)"/>
    <property type="match status" value="1"/>
</dbReference>
<feature type="transmembrane region" description="Helical" evidence="7">
    <location>
        <begin position="40"/>
        <end position="61"/>
    </location>
</feature>
<evidence type="ECO:0000256" key="3">
    <source>
        <dbReference type="ARBA" id="ARBA00022989"/>
    </source>
</evidence>
<keyword evidence="3 7" id="KW-1133">Transmembrane helix</keyword>
<feature type="compositionally biased region" description="Basic and acidic residues" evidence="6">
    <location>
        <begin position="254"/>
        <end position="268"/>
    </location>
</feature>
<dbReference type="Pfam" id="PF20684">
    <property type="entry name" value="Fung_rhodopsin"/>
    <property type="match status" value="1"/>
</dbReference>
<proteinExistence type="inferred from homology"/>
<evidence type="ECO:0000256" key="1">
    <source>
        <dbReference type="ARBA" id="ARBA00004141"/>
    </source>
</evidence>
<evidence type="ECO:0000259" key="8">
    <source>
        <dbReference type="Pfam" id="PF20684"/>
    </source>
</evidence>
<feature type="transmembrane region" description="Helical" evidence="7">
    <location>
        <begin position="90"/>
        <end position="109"/>
    </location>
</feature>
<feature type="domain" description="Rhodopsin" evidence="8">
    <location>
        <begin position="4"/>
        <end position="186"/>
    </location>
</feature>
<evidence type="ECO:0000256" key="2">
    <source>
        <dbReference type="ARBA" id="ARBA00022692"/>
    </source>
</evidence>
<evidence type="ECO:0000313" key="9">
    <source>
        <dbReference type="EMBL" id="KAF2645773.1"/>
    </source>
</evidence>
<evidence type="ECO:0000256" key="6">
    <source>
        <dbReference type="SAM" id="MobiDB-lite"/>
    </source>
</evidence>
<protein>
    <recommendedName>
        <fullName evidence="8">Rhodopsin domain-containing protein</fullName>
    </recommendedName>
</protein>
<dbReference type="InterPro" id="IPR049326">
    <property type="entry name" value="Rhodopsin_dom_fungi"/>
</dbReference>
<evidence type="ECO:0000256" key="5">
    <source>
        <dbReference type="ARBA" id="ARBA00038359"/>
    </source>
</evidence>
<evidence type="ECO:0000313" key="10">
    <source>
        <dbReference type="Proteomes" id="UP000799753"/>
    </source>
</evidence>
<dbReference type="AlphaFoldDB" id="A0A6A6SGG4"/>
<dbReference type="GO" id="GO:0016020">
    <property type="term" value="C:membrane"/>
    <property type="evidence" value="ECO:0007669"/>
    <property type="project" value="UniProtKB-SubCell"/>
</dbReference>
<comment type="subcellular location">
    <subcellularLocation>
        <location evidence="1">Membrane</location>
        <topology evidence="1">Multi-pass membrane protein</topology>
    </subcellularLocation>
</comment>
<comment type="similarity">
    <text evidence="5">Belongs to the SAT4 family.</text>
</comment>
<evidence type="ECO:0000256" key="4">
    <source>
        <dbReference type="ARBA" id="ARBA00023136"/>
    </source>
</evidence>
<evidence type="ECO:0000256" key="7">
    <source>
        <dbReference type="SAM" id="Phobius"/>
    </source>
</evidence>
<dbReference type="InterPro" id="IPR052337">
    <property type="entry name" value="SAT4-like"/>
</dbReference>
<keyword evidence="10" id="KW-1185">Reference proteome</keyword>
<dbReference type="Proteomes" id="UP000799753">
    <property type="component" value="Unassembled WGS sequence"/>
</dbReference>
<dbReference type="PANTHER" id="PTHR33048:SF129">
    <property type="entry name" value="INTEGRAL MEMBRANE PROTEIN-RELATED"/>
    <property type="match status" value="1"/>
</dbReference>
<keyword evidence="2 7" id="KW-0812">Transmembrane</keyword>
<dbReference type="EMBL" id="MU006777">
    <property type="protein sequence ID" value="KAF2645773.1"/>
    <property type="molecule type" value="Genomic_DNA"/>
</dbReference>
<keyword evidence="4 7" id="KW-0472">Membrane</keyword>
<feature type="compositionally biased region" description="Acidic residues" evidence="6">
    <location>
        <begin position="240"/>
        <end position="253"/>
    </location>
</feature>
<feature type="transmembrane region" description="Helical" evidence="7">
    <location>
        <begin position="6"/>
        <end position="28"/>
    </location>
</feature>
<feature type="transmembrane region" description="Helical" evidence="7">
    <location>
        <begin position="121"/>
        <end position="140"/>
    </location>
</feature>
<feature type="non-terminal residue" evidence="9">
    <location>
        <position position="1"/>
    </location>
</feature>